<comment type="similarity">
    <text evidence="1">Belongs to the HpcH/HpaI aldolase family.</text>
</comment>
<dbReference type="PANTHER" id="PTHR30502">
    <property type="entry name" value="2-KETO-3-DEOXY-L-RHAMNONATE ALDOLASE"/>
    <property type="match status" value="1"/>
</dbReference>
<dbReference type="Pfam" id="PF03328">
    <property type="entry name" value="HpcH_HpaI"/>
    <property type="match status" value="1"/>
</dbReference>
<feature type="domain" description="HpcH/HpaI aldolase/citrate lyase" evidence="4">
    <location>
        <begin position="37"/>
        <end position="252"/>
    </location>
</feature>
<gene>
    <name evidence="5" type="ORF">GXW78_06870</name>
</gene>
<accession>A0ABS5EED6</accession>
<evidence type="ECO:0000256" key="2">
    <source>
        <dbReference type="ARBA" id="ARBA00022723"/>
    </source>
</evidence>
<reference evidence="6" key="1">
    <citation type="journal article" date="2021" name="Syst. Appl. Microbiol.">
        <title>Roseomonas hellenica sp. nov., isolated from roots of wild-growing Alkanna tinctoria.</title>
        <authorList>
            <person name="Rat A."/>
            <person name="Naranjo H.D."/>
            <person name="Lebbe L."/>
            <person name="Cnockaert M."/>
            <person name="Krigas N."/>
            <person name="Grigoriadou K."/>
            <person name="Maloupa E."/>
            <person name="Willems A."/>
        </authorList>
    </citation>
    <scope>NUCLEOTIDE SEQUENCE [LARGE SCALE GENOMIC DNA]</scope>
    <source>
        <strain evidence="6">LMG 31159</strain>
    </source>
</reference>
<evidence type="ECO:0000256" key="1">
    <source>
        <dbReference type="ARBA" id="ARBA00005568"/>
    </source>
</evidence>
<comment type="caution">
    <text evidence="5">The sequence shown here is derived from an EMBL/GenBank/DDBJ whole genome shotgun (WGS) entry which is preliminary data.</text>
</comment>
<dbReference type="RefSeq" id="WP_211867303.1">
    <property type="nucleotide sequence ID" value="NZ_JAAEDI010000006.1"/>
</dbReference>
<dbReference type="InterPro" id="IPR015813">
    <property type="entry name" value="Pyrv/PenolPyrv_kinase-like_dom"/>
</dbReference>
<keyword evidence="2" id="KW-0479">Metal-binding</keyword>
<dbReference type="Gene3D" id="3.20.20.60">
    <property type="entry name" value="Phosphoenolpyruvate-binding domains"/>
    <property type="match status" value="1"/>
</dbReference>
<dbReference type="PANTHER" id="PTHR30502:SF0">
    <property type="entry name" value="PHOSPHOENOLPYRUVATE CARBOXYLASE FAMILY PROTEIN"/>
    <property type="match status" value="1"/>
</dbReference>
<dbReference type="InterPro" id="IPR005000">
    <property type="entry name" value="Aldolase/citrate-lyase_domain"/>
</dbReference>
<evidence type="ECO:0000259" key="4">
    <source>
        <dbReference type="Pfam" id="PF03328"/>
    </source>
</evidence>
<proteinExistence type="inferred from homology"/>
<protein>
    <submittedName>
        <fullName evidence="5">Aldolase</fullName>
    </submittedName>
</protein>
<sequence>MPATARDALRNIVREKLARDEVVASMTVRLVRGIEAAQIAASAGFDSLYVDMEHGPLTLDMTGQVCMAALAAGITPLVRVPALAPEFVGRVLDAGALGIIAPHVHSAEEAKRVVQMAKFPPLGHRSAAGHLPQFGFKPYPAKEANPVLDAATMVIPMVESVDALEKVEEIAAVEGVDMILVGTNDLTAEMGIPGEFDHQRVRDAYTRIIEACRGRGKHVGIGGLASRPDLVAEIVRMGARYVSTGTDLGFLAEACAAKAKQVHALKVTLA</sequence>
<dbReference type="Proteomes" id="UP000698752">
    <property type="component" value="Unassembled WGS sequence"/>
</dbReference>
<keyword evidence="6" id="KW-1185">Reference proteome</keyword>
<name>A0ABS5EED6_9PROT</name>
<dbReference type="EMBL" id="JAAEDI010000006">
    <property type="protein sequence ID" value="MBR0649378.1"/>
    <property type="molecule type" value="Genomic_DNA"/>
</dbReference>
<evidence type="ECO:0000256" key="3">
    <source>
        <dbReference type="ARBA" id="ARBA00023239"/>
    </source>
</evidence>
<evidence type="ECO:0000313" key="6">
    <source>
        <dbReference type="Proteomes" id="UP000698752"/>
    </source>
</evidence>
<dbReference type="InterPro" id="IPR050251">
    <property type="entry name" value="HpcH-HpaI_aldolase"/>
</dbReference>
<dbReference type="InterPro" id="IPR040442">
    <property type="entry name" value="Pyrv_kinase-like_dom_sf"/>
</dbReference>
<keyword evidence="3" id="KW-0456">Lyase</keyword>
<organism evidence="5 6">
    <name type="scientific">Neoroseomonas terrae</name>
    <dbReference type="NCBI Taxonomy" id="424799"/>
    <lineage>
        <taxon>Bacteria</taxon>
        <taxon>Pseudomonadati</taxon>
        <taxon>Pseudomonadota</taxon>
        <taxon>Alphaproteobacteria</taxon>
        <taxon>Acetobacterales</taxon>
        <taxon>Acetobacteraceae</taxon>
        <taxon>Neoroseomonas</taxon>
    </lineage>
</organism>
<evidence type="ECO:0000313" key="5">
    <source>
        <dbReference type="EMBL" id="MBR0649378.1"/>
    </source>
</evidence>
<dbReference type="SUPFAM" id="SSF51621">
    <property type="entry name" value="Phosphoenolpyruvate/pyruvate domain"/>
    <property type="match status" value="1"/>
</dbReference>